<sequence length="40" mass="4899">MIFKTGFYERNMNKKRWLAEEKIPFRCLVNFPGYGICLFH</sequence>
<dbReference type="Proteomes" id="UP000186030">
    <property type="component" value="Unassembled WGS sequence"/>
</dbReference>
<name>A0A1Q5T7Y3_9BACL</name>
<comment type="caution">
    <text evidence="1">The sequence shown here is derived from an EMBL/GenBank/DDBJ whole genome shotgun (WGS) entry which is preliminary data.</text>
</comment>
<evidence type="ECO:0000313" key="1">
    <source>
        <dbReference type="EMBL" id="OKO96323.1"/>
    </source>
</evidence>
<proteinExistence type="predicted"/>
<dbReference type="AlphaFoldDB" id="A0A1Q5T7Y3"/>
<organism evidence="1 2">
    <name type="scientific">Geobacillus proteiniphilus</name>
    <dbReference type="NCBI Taxonomy" id="860353"/>
    <lineage>
        <taxon>Bacteria</taxon>
        <taxon>Bacillati</taxon>
        <taxon>Bacillota</taxon>
        <taxon>Bacilli</taxon>
        <taxon>Bacillales</taxon>
        <taxon>Anoxybacillaceae</taxon>
        <taxon>Geobacillus</taxon>
    </lineage>
</organism>
<gene>
    <name evidence="1" type="ORF">BRO54_0502</name>
</gene>
<protein>
    <submittedName>
        <fullName evidence="1">Uncharacterized protein</fullName>
    </submittedName>
</protein>
<evidence type="ECO:0000313" key="2">
    <source>
        <dbReference type="Proteomes" id="UP000186030"/>
    </source>
</evidence>
<reference evidence="2" key="2">
    <citation type="submission" date="2017-01" db="EMBL/GenBank/DDBJ databases">
        <title>Genome sequencing and annotation of Geobacillus sp. 1017, a Hydrocarbon-Oxidizing Thermophilic Bacterium Isolated from a Heavy Oil Reservoir (China).</title>
        <authorList>
            <person name="Kadnikov V.V."/>
            <person name="Mardanov A.V."/>
            <person name="Poltaraus A.B."/>
            <person name="Sokolova D.S."/>
            <person name="Semenova E.M."/>
            <person name="Ravin N.V."/>
            <person name="Tourova T.P."/>
            <person name="Nazina T.N."/>
        </authorList>
    </citation>
    <scope>NUCLEOTIDE SEQUENCE [LARGE SCALE GENOMIC DNA]</scope>
    <source>
        <strain evidence="2">1017</strain>
    </source>
</reference>
<dbReference type="EMBL" id="MQMG01000003">
    <property type="protein sequence ID" value="OKO96323.1"/>
    <property type="molecule type" value="Genomic_DNA"/>
</dbReference>
<reference evidence="1 2" key="1">
    <citation type="submission" date="2016-11" db="EMBL/GenBank/DDBJ databases">
        <authorList>
            <person name="Kadnikov V."/>
            <person name="Nazina T."/>
        </authorList>
    </citation>
    <scope>NUCLEOTIDE SEQUENCE [LARGE SCALE GENOMIC DNA]</scope>
    <source>
        <strain evidence="1 2">1017</strain>
    </source>
</reference>
<accession>A0A1Q5T7Y3</accession>